<gene>
    <name evidence="1" type="ORF">AVEN_37292_1</name>
</gene>
<evidence type="ECO:0000313" key="1">
    <source>
        <dbReference type="EMBL" id="GBN00506.1"/>
    </source>
</evidence>
<dbReference type="OrthoDB" id="10495297at2759"/>
<comment type="caution">
    <text evidence="1">The sequence shown here is derived from an EMBL/GenBank/DDBJ whole genome shotgun (WGS) entry which is preliminary data.</text>
</comment>
<dbReference type="AlphaFoldDB" id="A0A4Y2KFH8"/>
<protein>
    <submittedName>
        <fullName evidence="1">Uncharacterized protein</fullName>
    </submittedName>
</protein>
<keyword evidence="2" id="KW-1185">Reference proteome</keyword>
<reference evidence="1 2" key="1">
    <citation type="journal article" date="2019" name="Sci. Rep.">
        <title>Orb-weaving spider Araneus ventricosus genome elucidates the spidroin gene catalogue.</title>
        <authorList>
            <person name="Kono N."/>
            <person name="Nakamura H."/>
            <person name="Ohtoshi R."/>
            <person name="Moran D.A.P."/>
            <person name="Shinohara A."/>
            <person name="Yoshida Y."/>
            <person name="Fujiwara M."/>
            <person name="Mori M."/>
            <person name="Tomita M."/>
            <person name="Arakawa K."/>
        </authorList>
    </citation>
    <scope>NUCLEOTIDE SEQUENCE [LARGE SCALE GENOMIC DNA]</scope>
</reference>
<accession>A0A4Y2KFH8</accession>
<proteinExistence type="predicted"/>
<name>A0A4Y2KFH8_ARAVE</name>
<dbReference type="EMBL" id="BGPR01004522">
    <property type="protein sequence ID" value="GBN00506.1"/>
    <property type="molecule type" value="Genomic_DNA"/>
</dbReference>
<organism evidence="1 2">
    <name type="scientific">Araneus ventricosus</name>
    <name type="common">Orbweaver spider</name>
    <name type="synonym">Epeira ventricosa</name>
    <dbReference type="NCBI Taxonomy" id="182803"/>
    <lineage>
        <taxon>Eukaryota</taxon>
        <taxon>Metazoa</taxon>
        <taxon>Ecdysozoa</taxon>
        <taxon>Arthropoda</taxon>
        <taxon>Chelicerata</taxon>
        <taxon>Arachnida</taxon>
        <taxon>Araneae</taxon>
        <taxon>Araneomorphae</taxon>
        <taxon>Entelegynae</taxon>
        <taxon>Araneoidea</taxon>
        <taxon>Araneidae</taxon>
        <taxon>Araneus</taxon>
    </lineage>
</organism>
<dbReference type="Proteomes" id="UP000499080">
    <property type="component" value="Unassembled WGS sequence"/>
</dbReference>
<sequence>MHHSPTIGGVTHNQFQMENIGFPRCRTTSKDGGEIVRTEKKNKKYAIPINEGHTQSSHPVGTFHQLHLQYFIINIIPKEQSRENRNVPLYIIIISLSPNL</sequence>
<evidence type="ECO:0000313" key="2">
    <source>
        <dbReference type="Proteomes" id="UP000499080"/>
    </source>
</evidence>